<evidence type="ECO:0000313" key="1">
    <source>
        <dbReference type="EMBL" id="OGG56112.1"/>
    </source>
</evidence>
<sequence>MKLTYDKEADALYIRLLEGEYQCRVVRLTDDIALDFAAGEKLIGIEVLGASRLFEEPKTPAIELKDLLPKVVSV</sequence>
<evidence type="ECO:0008006" key="3">
    <source>
        <dbReference type="Google" id="ProtNLM"/>
    </source>
</evidence>
<dbReference type="Pfam" id="PF10049">
    <property type="entry name" value="DUF2283"/>
    <property type="match status" value="1"/>
</dbReference>
<dbReference type="InterPro" id="IPR019270">
    <property type="entry name" value="DUF2283"/>
</dbReference>
<evidence type="ECO:0000313" key="2">
    <source>
        <dbReference type="Proteomes" id="UP000178606"/>
    </source>
</evidence>
<accession>A0A1F6D4Z7</accession>
<dbReference type="EMBL" id="MFKF01000047">
    <property type="protein sequence ID" value="OGG56112.1"/>
    <property type="molecule type" value="Genomic_DNA"/>
</dbReference>
<protein>
    <recommendedName>
        <fullName evidence="3">DUF2283 domain-containing protein</fullName>
    </recommendedName>
</protein>
<dbReference type="AlphaFoldDB" id="A0A1F6D4Z7"/>
<gene>
    <name evidence="1" type="ORF">A3F84_28655</name>
</gene>
<comment type="caution">
    <text evidence="1">The sequence shown here is derived from an EMBL/GenBank/DDBJ whole genome shotgun (WGS) entry which is preliminary data.</text>
</comment>
<organism evidence="1 2">
    <name type="scientific">Handelsmanbacteria sp. (strain RIFCSPLOWO2_12_FULL_64_10)</name>
    <dbReference type="NCBI Taxonomy" id="1817868"/>
    <lineage>
        <taxon>Bacteria</taxon>
        <taxon>Candidatus Handelsmaniibacteriota</taxon>
    </lineage>
</organism>
<name>A0A1F6D4Z7_HANXR</name>
<proteinExistence type="predicted"/>
<dbReference type="Proteomes" id="UP000178606">
    <property type="component" value="Unassembled WGS sequence"/>
</dbReference>
<reference evidence="1 2" key="1">
    <citation type="journal article" date="2016" name="Nat. Commun.">
        <title>Thousands of microbial genomes shed light on interconnected biogeochemical processes in an aquifer system.</title>
        <authorList>
            <person name="Anantharaman K."/>
            <person name="Brown C.T."/>
            <person name="Hug L.A."/>
            <person name="Sharon I."/>
            <person name="Castelle C.J."/>
            <person name="Probst A.J."/>
            <person name="Thomas B.C."/>
            <person name="Singh A."/>
            <person name="Wilkins M.J."/>
            <person name="Karaoz U."/>
            <person name="Brodie E.L."/>
            <person name="Williams K.H."/>
            <person name="Hubbard S.S."/>
            <person name="Banfield J.F."/>
        </authorList>
    </citation>
    <scope>NUCLEOTIDE SEQUENCE [LARGE SCALE GENOMIC DNA]</scope>
    <source>
        <strain evidence="2">RIFCSPLOWO2_12_FULL_64_10</strain>
    </source>
</reference>